<keyword evidence="3" id="KW-1185">Reference proteome</keyword>
<proteinExistence type="predicted"/>
<organism evidence="2 3">
    <name type="scientific">Heracleum sosnowskyi</name>
    <dbReference type="NCBI Taxonomy" id="360622"/>
    <lineage>
        <taxon>Eukaryota</taxon>
        <taxon>Viridiplantae</taxon>
        <taxon>Streptophyta</taxon>
        <taxon>Embryophyta</taxon>
        <taxon>Tracheophyta</taxon>
        <taxon>Spermatophyta</taxon>
        <taxon>Magnoliopsida</taxon>
        <taxon>eudicotyledons</taxon>
        <taxon>Gunneridae</taxon>
        <taxon>Pentapetalae</taxon>
        <taxon>asterids</taxon>
        <taxon>campanulids</taxon>
        <taxon>Apiales</taxon>
        <taxon>Apiaceae</taxon>
        <taxon>Apioideae</taxon>
        <taxon>apioid superclade</taxon>
        <taxon>Tordylieae</taxon>
        <taxon>Tordyliinae</taxon>
        <taxon>Heracleum</taxon>
    </lineage>
</organism>
<evidence type="ECO:0000313" key="2">
    <source>
        <dbReference type="EMBL" id="KAK1372282.1"/>
    </source>
</evidence>
<gene>
    <name evidence="2" type="ORF">POM88_028475</name>
</gene>
<dbReference type="AlphaFoldDB" id="A0AAD8HTP2"/>
<feature type="region of interest" description="Disordered" evidence="1">
    <location>
        <begin position="1"/>
        <end position="20"/>
    </location>
</feature>
<feature type="region of interest" description="Disordered" evidence="1">
    <location>
        <begin position="84"/>
        <end position="118"/>
    </location>
</feature>
<protein>
    <submittedName>
        <fullName evidence="2">Uncharacterized protein</fullName>
    </submittedName>
</protein>
<name>A0AAD8HTP2_9APIA</name>
<sequence>MKMISTSFRLERGSSLSNRLERSNSSLLASQYISPGITTYKKLSKSSRFAEETPPISSSYHDHHRRGNKSGWSFLSKVFSSFKKTDAQAHPTPSAVQEKKKKTSWLPDPQQRWPVQGW</sequence>
<dbReference type="EMBL" id="JAUIZM010000007">
    <property type="protein sequence ID" value="KAK1372282.1"/>
    <property type="molecule type" value="Genomic_DNA"/>
</dbReference>
<accession>A0AAD8HTP2</accession>
<evidence type="ECO:0000256" key="1">
    <source>
        <dbReference type="SAM" id="MobiDB-lite"/>
    </source>
</evidence>
<dbReference type="Proteomes" id="UP001237642">
    <property type="component" value="Unassembled WGS sequence"/>
</dbReference>
<comment type="caution">
    <text evidence="2">The sequence shown here is derived from an EMBL/GenBank/DDBJ whole genome shotgun (WGS) entry which is preliminary data.</text>
</comment>
<evidence type="ECO:0000313" key="3">
    <source>
        <dbReference type="Proteomes" id="UP001237642"/>
    </source>
</evidence>
<reference evidence="2" key="2">
    <citation type="submission" date="2023-05" db="EMBL/GenBank/DDBJ databases">
        <authorList>
            <person name="Schelkunov M.I."/>
        </authorList>
    </citation>
    <scope>NUCLEOTIDE SEQUENCE</scope>
    <source>
        <strain evidence="2">Hsosn_3</strain>
        <tissue evidence="2">Leaf</tissue>
    </source>
</reference>
<reference evidence="2" key="1">
    <citation type="submission" date="2023-02" db="EMBL/GenBank/DDBJ databases">
        <title>Genome of toxic invasive species Heracleum sosnowskyi carries increased number of genes despite the absence of recent whole-genome duplications.</title>
        <authorList>
            <person name="Schelkunov M."/>
            <person name="Shtratnikova V."/>
            <person name="Makarenko M."/>
            <person name="Klepikova A."/>
            <person name="Omelchenko D."/>
            <person name="Novikova G."/>
            <person name="Obukhova E."/>
            <person name="Bogdanov V."/>
            <person name="Penin A."/>
            <person name="Logacheva M."/>
        </authorList>
    </citation>
    <scope>NUCLEOTIDE SEQUENCE</scope>
    <source>
        <strain evidence="2">Hsosn_3</strain>
        <tissue evidence="2">Leaf</tissue>
    </source>
</reference>